<name>A0A3D6BYB8_9FLAO</name>
<protein>
    <submittedName>
        <fullName evidence="2">Hemagglutinin protein</fullName>
    </submittedName>
</protein>
<evidence type="ECO:0000313" key="3">
    <source>
        <dbReference type="Proteomes" id="UP000263268"/>
    </source>
</evidence>
<evidence type="ECO:0000313" key="2">
    <source>
        <dbReference type="EMBL" id="HCY83045.1"/>
    </source>
</evidence>
<feature type="signal peptide" evidence="1">
    <location>
        <begin position="1"/>
        <end position="19"/>
    </location>
</feature>
<proteinExistence type="predicted"/>
<reference evidence="2 3" key="1">
    <citation type="journal article" date="2018" name="Nat. Biotechnol.">
        <title>A standardized bacterial taxonomy based on genome phylogeny substantially revises the tree of life.</title>
        <authorList>
            <person name="Parks D.H."/>
            <person name="Chuvochina M."/>
            <person name="Waite D.W."/>
            <person name="Rinke C."/>
            <person name="Skarshewski A."/>
            <person name="Chaumeil P.A."/>
            <person name="Hugenholtz P."/>
        </authorList>
    </citation>
    <scope>NUCLEOTIDE SEQUENCE [LARGE SCALE GENOMIC DNA]</scope>
    <source>
        <strain evidence="2">UBA10227</strain>
    </source>
</reference>
<accession>A0A3D6BYB8</accession>
<organism evidence="2 3">
    <name type="scientific">Xanthomarina gelatinilytica</name>
    <dbReference type="NCBI Taxonomy" id="1137281"/>
    <lineage>
        <taxon>Bacteria</taxon>
        <taxon>Pseudomonadati</taxon>
        <taxon>Bacteroidota</taxon>
        <taxon>Flavobacteriia</taxon>
        <taxon>Flavobacteriales</taxon>
        <taxon>Flavobacteriaceae</taxon>
        <taxon>Xanthomarina</taxon>
    </lineage>
</organism>
<comment type="caution">
    <text evidence="2">The sequence shown here is derived from an EMBL/GenBank/DDBJ whole genome shotgun (WGS) entry which is preliminary data.</text>
</comment>
<keyword evidence="1" id="KW-0732">Signal</keyword>
<gene>
    <name evidence="2" type="ORF">DHV22_16310</name>
</gene>
<evidence type="ECO:0000256" key="1">
    <source>
        <dbReference type="SAM" id="SignalP"/>
    </source>
</evidence>
<dbReference type="Proteomes" id="UP000263268">
    <property type="component" value="Unassembled WGS sequence"/>
</dbReference>
<dbReference type="AlphaFoldDB" id="A0A3D6BYB8"/>
<sequence length="324" mass="34249">MKTKGLFLTALFISFLCSAQSIEKFSVDSGGASATAGELEILYTIGEVAVQELSVGNIKISEGFINGGMKIRIDPKLFLQGPLLNPVSAGLMNDDLRQNAYIPTTSPYPDAATCNASVFNVVGPNAIVDWVWIELRAANDNQKLINGKSALLQRDGDVVALDGFSNVIMTAAPTNYYVVVKHRNHLGAMSAATIAINETSPTVVDFTNSGFSTYGLNAQVVLGSGVTALWTGNTNNTNYIRFSGANNDSNAIKDYILSDPANGFGSVTFSSSGYLNTDLNLNGIAKFSGSGNDSNLIKDNVLAHPSNGFGTPTFTIQATVPPQN</sequence>
<dbReference type="EMBL" id="DPRK01000263">
    <property type="protein sequence ID" value="HCY83045.1"/>
    <property type="molecule type" value="Genomic_DNA"/>
</dbReference>
<feature type="chain" id="PRO_5017787194" evidence="1">
    <location>
        <begin position="20"/>
        <end position="324"/>
    </location>
</feature>